<dbReference type="InterPro" id="IPR037396">
    <property type="entry name" value="FMN_HAD"/>
</dbReference>
<dbReference type="PANTHER" id="PTHR10578">
    <property type="entry name" value="S -2-HYDROXY-ACID OXIDASE-RELATED"/>
    <property type="match status" value="1"/>
</dbReference>
<feature type="binding site" evidence="7">
    <location>
        <position position="113"/>
    </location>
    <ligand>
        <name>glyoxylate</name>
        <dbReference type="ChEBI" id="CHEBI:36655"/>
    </ligand>
</feature>
<evidence type="ECO:0000313" key="10">
    <source>
        <dbReference type="Proteomes" id="UP000732193"/>
    </source>
</evidence>
<dbReference type="PIRSF" id="PIRSF000138">
    <property type="entry name" value="Al-hdrx_acd_dh"/>
    <property type="match status" value="1"/>
</dbReference>
<evidence type="ECO:0000256" key="3">
    <source>
        <dbReference type="ARBA" id="ARBA00022643"/>
    </source>
</evidence>
<dbReference type="InterPro" id="IPR012133">
    <property type="entry name" value="Alpha-hydoxy_acid_DH_FMN"/>
</dbReference>
<feature type="active site" description="Proton acceptor" evidence="6">
    <location>
        <position position="237"/>
    </location>
</feature>
<comment type="caution">
    <text evidence="9">The sequence shown here is derived from an EMBL/GenBank/DDBJ whole genome shotgun (WGS) entry which is preliminary data.</text>
</comment>
<feature type="binding site" evidence="7">
    <location>
        <position position="213"/>
    </location>
    <ligand>
        <name>FMN</name>
        <dbReference type="ChEBI" id="CHEBI:58210"/>
    </ligand>
</feature>
<name>A0AAE2W0N9_9RHOB</name>
<gene>
    <name evidence="9" type="ORF">JQV55_16055</name>
</gene>
<feature type="binding site" evidence="7">
    <location>
        <position position="240"/>
    </location>
    <ligand>
        <name>glyoxylate</name>
        <dbReference type="ChEBI" id="CHEBI:36655"/>
    </ligand>
</feature>
<feature type="binding site" evidence="7">
    <location>
        <begin position="268"/>
        <end position="272"/>
    </location>
    <ligand>
        <name>FMN</name>
        <dbReference type="ChEBI" id="CHEBI:58210"/>
    </ligand>
</feature>
<dbReference type="SUPFAM" id="SSF51395">
    <property type="entry name" value="FMN-linked oxidoreductases"/>
    <property type="match status" value="1"/>
</dbReference>
<evidence type="ECO:0000259" key="8">
    <source>
        <dbReference type="PROSITE" id="PS51349"/>
    </source>
</evidence>
<dbReference type="GO" id="GO:0010181">
    <property type="term" value="F:FMN binding"/>
    <property type="evidence" value="ECO:0007669"/>
    <property type="project" value="InterPro"/>
</dbReference>
<evidence type="ECO:0000256" key="7">
    <source>
        <dbReference type="PIRSR" id="PIRSR000138-2"/>
    </source>
</evidence>
<dbReference type="EMBL" id="JAFBRM010000004">
    <property type="protein sequence ID" value="MBM1715085.1"/>
    <property type="molecule type" value="Genomic_DNA"/>
</dbReference>
<reference evidence="9 10" key="1">
    <citation type="submission" date="2021-01" db="EMBL/GenBank/DDBJ databases">
        <title>Diatom-associated Roseobacters Show Island Model of Population Structure.</title>
        <authorList>
            <person name="Qu L."/>
            <person name="Feng X."/>
            <person name="Chen Y."/>
            <person name="Li L."/>
            <person name="Wang X."/>
            <person name="Hu Z."/>
            <person name="Wang H."/>
            <person name="Luo H."/>
        </authorList>
    </citation>
    <scope>NUCLEOTIDE SEQUENCE [LARGE SCALE GENOMIC DNA]</scope>
    <source>
        <strain evidence="9 10">TR60-84</strain>
    </source>
</reference>
<comment type="similarity">
    <text evidence="5">Belongs to the FMN-dependent alpha-hydroxy acid dehydrogenase family.</text>
</comment>
<feature type="binding site" evidence="7">
    <location>
        <position position="90"/>
    </location>
    <ligand>
        <name>FMN</name>
        <dbReference type="ChEBI" id="CHEBI:58210"/>
    </ligand>
</feature>
<protein>
    <submittedName>
        <fullName evidence="9">Alpha-hydroxy-acid oxidizing protein</fullName>
    </submittedName>
</protein>
<feature type="binding site" evidence="7">
    <location>
        <begin position="61"/>
        <end position="63"/>
    </location>
    <ligand>
        <name>FMN</name>
        <dbReference type="ChEBI" id="CHEBI:58210"/>
    </ligand>
</feature>
<organism evidence="9 10">
    <name type="scientific">Sulfitobacter geojensis</name>
    <dbReference type="NCBI Taxonomy" id="1342299"/>
    <lineage>
        <taxon>Bacteria</taxon>
        <taxon>Pseudomonadati</taxon>
        <taxon>Pseudomonadota</taxon>
        <taxon>Alphaproteobacteria</taxon>
        <taxon>Rhodobacterales</taxon>
        <taxon>Roseobacteraceae</taxon>
        <taxon>Sulfitobacter</taxon>
    </lineage>
</organism>
<feature type="binding site" evidence="7">
    <location>
        <position position="148"/>
    </location>
    <ligand>
        <name>glyoxylate</name>
        <dbReference type="ChEBI" id="CHEBI:36655"/>
    </ligand>
</feature>
<evidence type="ECO:0000256" key="6">
    <source>
        <dbReference type="PIRSR" id="PIRSR000138-1"/>
    </source>
</evidence>
<feature type="binding site" evidence="7">
    <location>
        <begin position="291"/>
        <end position="292"/>
    </location>
    <ligand>
        <name>FMN</name>
        <dbReference type="ChEBI" id="CHEBI:58210"/>
    </ligand>
</feature>
<feature type="domain" description="FMN hydroxy acid dehydrogenase" evidence="8">
    <location>
        <begin position="1"/>
        <end position="341"/>
    </location>
</feature>
<feature type="binding site" evidence="7">
    <location>
        <position position="111"/>
    </location>
    <ligand>
        <name>FMN</name>
        <dbReference type="ChEBI" id="CHEBI:58210"/>
    </ligand>
</feature>
<dbReference type="PANTHER" id="PTHR10578:SF107">
    <property type="entry name" value="2-HYDROXYACID OXIDASE 1"/>
    <property type="match status" value="1"/>
</dbReference>
<dbReference type="InterPro" id="IPR000262">
    <property type="entry name" value="FMN-dep_DH"/>
</dbReference>
<dbReference type="RefSeq" id="WP_203242976.1">
    <property type="nucleotide sequence ID" value="NZ_JAFBRH010000004.1"/>
</dbReference>
<dbReference type="AlphaFoldDB" id="A0AAE2W0N9"/>
<dbReference type="Gene3D" id="3.20.20.70">
    <property type="entry name" value="Aldolase class I"/>
    <property type="match status" value="1"/>
</dbReference>
<evidence type="ECO:0000256" key="1">
    <source>
        <dbReference type="ARBA" id="ARBA00001917"/>
    </source>
</evidence>
<feature type="binding site" evidence="7">
    <location>
        <position position="139"/>
    </location>
    <ligand>
        <name>FMN</name>
        <dbReference type="ChEBI" id="CHEBI:58210"/>
    </ligand>
</feature>
<dbReference type="Proteomes" id="UP000732193">
    <property type="component" value="Unassembled WGS sequence"/>
</dbReference>
<feature type="binding site" evidence="7">
    <location>
        <position position="237"/>
    </location>
    <ligand>
        <name>glyoxylate</name>
        <dbReference type="ChEBI" id="CHEBI:36655"/>
    </ligand>
</feature>
<evidence type="ECO:0000256" key="4">
    <source>
        <dbReference type="ARBA" id="ARBA00023002"/>
    </source>
</evidence>
<dbReference type="CDD" id="cd02809">
    <property type="entry name" value="alpha_hydroxyacid_oxid_FMN"/>
    <property type="match status" value="1"/>
</dbReference>
<comment type="cofactor">
    <cofactor evidence="1">
        <name>FMN</name>
        <dbReference type="ChEBI" id="CHEBI:58210"/>
    </cofactor>
</comment>
<proteinExistence type="inferred from homology"/>
<keyword evidence="10" id="KW-1185">Reference proteome</keyword>
<accession>A0AAE2W0N9</accession>
<sequence length="341" mass="35948">MSAENSAYFLAGAGDERTLQANAHAFARAHITPRPLRSLGGGSTATTLLGKPLAAPFLVAPFAYHRLLDDAGEIATARGAEAQEIKMILSAQSSVDMTRLRAAAQSCDWFQLYWMGSREATHAVAQSALTAGFTTIVLTIDAPVQGVRDREIEARFRLPPDITPVNLAHVPRPRFAPLADGQSLVFDRIAPDLPDWDDVAWLIETMNAPVVLKGILHPEDAAKAVQIGAAGVIVSNHGGRVLDGAPATLDVLPAIVAKVGSAYPVLVDGGIRRGIDILVALASGAKAVLVGRPVVCGLAVAGELGVSHVLRLLRDELEVAMLLAGCATIDDITPEMVHLNR</sequence>
<dbReference type="GO" id="GO:0016491">
    <property type="term" value="F:oxidoreductase activity"/>
    <property type="evidence" value="ECO:0007669"/>
    <property type="project" value="UniProtKB-KW"/>
</dbReference>
<dbReference type="Pfam" id="PF01070">
    <property type="entry name" value="FMN_dh"/>
    <property type="match status" value="1"/>
</dbReference>
<dbReference type="PROSITE" id="PS51349">
    <property type="entry name" value="FMN_HYDROXY_ACID_DH_2"/>
    <property type="match status" value="1"/>
</dbReference>
<feature type="binding site" evidence="7">
    <location>
        <position position="235"/>
    </location>
    <ligand>
        <name>FMN</name>
        <dbReference type="ChEBI" id="CHEBI:58210"/>
    </ligand>
</feature>
<evidence type="ECO:0000256" key="5">
    <source>
        <dbReference type="ARBA" id="ARBA00024042"/>
    </source>
</evidence>
<feature type="binding site" evidence="7">
    <location>
        <position position="8"/>
    </location>
    <ligand>
        <name>glyoxylate</name>
        <dbReference type="ChEBI" id="CHEBI:36655"/>
    </ligand>
</feature>
<dbReference type="InterPro" id="IPR013785">
    <property type="entry name" value="Aldolase_TIM"/>
</dbReference>
<keyword evidence="3 7" id="KW-0288">FMN</keyword>
<evidence type="ECO:0000313" key="9">
    <source>
        <dbReference type="EMBL" id="MBM1715085.1"/>
    </source>
</evidence>
<keyword evidence="2 7" id="KW-0285">Flavoprotein</keyword>
<keyword evidence="4" id="KW-0560">Oxidoreductase</keyword>
<evidence type="ECO:0000256" key="2">
    <source>
        <dbReference type="ARBA" id="ARBA00022630"/>
    </source>
</evidence>